<evidence type="ECO:0000313" key="4">
    <source>
        <dbReference type="Proteomes" id="UP000827721"/>
    </source>
</evidence>
<name>A0ABQ8GXB5_9ROSI</name>
<accession>A0ABQ8GXB5</accession>
<comment type="caution">
    <text evidence="3">The sequence shown here is derived from an EMBL/GenBank/DDBJ whole genome shotgun (WGS) entry which is preliminary data.</text>
</comment>
<dbReference type="PANTHER" id="PTHR33624:SF2">
    <property type="entry name" value="SIGMA FACTOR BINDING PROTEIN 1, CHLOROPLASTIC"/>
    <property type="match status" value="1"/>
</dbReference>
<dbReference type="PANTHER" id="PTHR33624">
    <property type="entry name" value="SIGMA FACTOR BINDING PROTEIN 1, CHLOROPLASTIC"/>
    <property type="match status" value="1"/>
</dbReference>
<dbReference type="EMBL" id="JAFEMO010000538">
    <property type="protein sequence ID" value="KAH7511553.1"/>
    <property type="molecule type" value="Genomic_DNA"/>
</dbReference>
<gene>
    <name evidence="3" type="ORF">JRO89_XSUnG0191300</name>
</gene>
<feature type="domain" description="VQ" evidence="2">
    <location>
        <begin position="34"/>
        <end position="61"/>
    </location>
</feature>
<feature type="region of interest" description="Disordered" evidence="1">
    <location>
        <begin position="75"/>
        <end position="97"/>
    </location>
</feature>
<evidence type="ECO:0000256" key="1">
    <source>
        <dbReference type="SAM" id="MobiDB-lite"/>
    </source>
</evidence>
<dbReference type="Proteomes" id="UP000827721">
    <property type="component" value="Unassembled WGS sequence"/>
</dbReference>
<evidence type="ECO:0000259" key="2">
    <source>
        <dbReference type="Pfam" id="PF05678"/>
    </source>
</evidence>
<dbReference type="InterPro" id="IPR008889">
    <property type="entry name" value="VQ"/>
</dbReference>
<keyword evidence="4" id="KW-1185">Reference proteome</keyword>
<reference evidence="3 4" key="1">
    <citation type="submission" date="2021-02" db="EMBL/GenBank/DDBJ databases">
        <title>Plant Genome Project.</title>
        <authorList>
            <person name="Zhang R.-G."/>
        </authorList>
    </citation>
    <scope>NUCLEOTIDE SEQUENCE [LARGE SCALE GENOMIC DNA]</scope>
    <source>
        <tissue evidence="3">Leaves</tissue>
    </source>
</reference>
<dbReference type="Pfam" id="PF05678">
    <property type="entry name" value="VQ"/>
    <property type="match status" value="1"/>
</dbReference>
<feature type="compositionally biased region" description="Basic residues" evidence="1">
    <location>
        <begin position="82"/>
        <end position="93"/>
    </location>
</feature>
<protein>
    <recommendedName>
        <fullName evidence="2">VQ domain-containing protein</fullName>
    </recommendedName>
</protein>
<organism evidence="3 4">
    <name type="scientific">Xanthoceras sorbifolium</name>
    <dbReference type="NCBI Taxonomy" id="99658"/>
    <lineage>
        <taxon>Eukaryota</taxon>
        <taxon>Viridiplantae</taxon>
        <taxon>Streptophyta</taxon>
        <taxon>Embryophyta</taxon>
        <taxon>Tracheophyta</taxon>
        <taxon>Spermatophyta</taxon>
        <taxon>Magnoliopsida</taxon>
        <taxon>eudicotyledons</taxon>
        <taxon>Gunneridae</taxon>
        <taxon>Pentapetalae</taxon>
        <taxon>rosids</taxon>
        <taxon>malvids</taxon>
        <taxon>Sapindales</taxon>
        <taxon>Sapindaceae</taxon>
        <taxon>Xanthoceroideae</taxon>
        <taxon>Xanthoceras</taxon>
    </lineage>
</organism>
<proteinExistence type="predicted"/>
<evidence type="ECO:0000313" key="3">
    <source>
        <dbReference type="EMBL" id="KAH7511553.1"/>
    </source>
</evidence>
<sequence length="156" mass="18139">MVKLKHHFDIQQNPYKNQSAAIKMKKSPIKVTYISSPMMVKASNASEFRAIVQELTGKNSDVSDDHDVFPTTTLSNEEESVHHHHHHHRHRHHQAFDQGRSENITADHHRDNEYSFSNNIIMSLLDHDHDLVGNQFDERFLWREIVSAAECNSFGF</sequence>
<dbReference type="InterPro" id="IPR039335">
    <property type="entry name" value="SIB1/2"/>
</dbReference>